<keyword evidence="2" id="KW-1185">Reference proteome</keyword>
<accession>A0A545UYB1</accession>
<protein>
    <submittedName>
        <fullName evidence="1">Uncharacterized protein</fullName>
    </submittedName>
</protein>
<gene>
    <name evidence="1" type="ORF">IF1G_07306</name>
</gene>
<organism evidence="1 2">
    <name type="scientific">Cordyceps javanica</name>
    <dbReference type="NCBI Taxonomy" id="43265"/>
    <lineage>
        <taxon>Eukaryota</taxon>
        <taxon>Fungi</taxon>
        <taxon>Dikarya</taxon>
        <taxon>Ascomycota</taxon>
        <taxon>Pezizomycotina</taxon>
        <taxon>Sordariomycetes</taxon>
        <taxon>Hypocreomycetidae</taxon>
        <taxon>Hypocreales</taxon>
        <taxon>Cordycipitaceae</taxon>
        <taxon>Cordyceps</taxon>
    </lineage>
</organism>
<dbReference type="AlphaFoldDB" id="A0A545UYB1"/>
<evidence type="ECO:0000313" key="2">
    <source>
        <dbReference type="Proteomes" id="UP000315783"/>
    </source>
</evidence>
<dbReference type="EMBL" id="SPUK01000010">
    <property type="protein sequence ID" value="TQV94427.1"/>
    <property type="molecule type" value="Genomic_DNA"/>
</dbReference>
<sequence>MNITRLLDWTKTIALEHASGSTGSALSSGQLPHVGLANYSGVGFMYQRERRQVFPCFGLRCEHVGEVEKQLWQ</sequence>
<proteinExistence type="predicted"/>
<evidence type="ECO:0000313" key="1">
    <source>
        <dbReference type="EMBL" id="TQV94427.1"/>
    </source>
</evidence>
<comment type="caution">
    <text evidence="1">The sequence shown here is derived from an EMBL/GenBank/DDBJ whole genome shotgun (WGS) entry which is preliminary data.</text>
</comment>
<reference evidence="1 2" key="1">
    <citation type="journal article" date="2019" name="Appl. Microbiol. Biotechnol.">
        <title>Genome sequence of Isaria javanica and comparative genome analysis insights into family S53 peptidase evolution in fungal entomopathogens.</title>
        <authorList>
            <person name="Lin R."/>
            <person name="Zhang X."/>
            <person name="Xin B."/>
            <person name="Zou M."/>
            <person name="Gao Y."/>
            <person name="Qin F."/>
            <person name="Hu Q."/>
            <person name="Xie B."/>
            <person name="Cheng X."/>
        </authorList>
    </citation>
    <scope>NUCLEOTIDE SEQUENCE [LARGE SCALE GENOMIC DNA]</scope>
    <source>
        <strain evidence="1 2">IJ1G</strain>
    </source>
</reference>
<name>A0A545UYB1_9HYPO</name>
<dbReference type="Proteomes" id="UP000315783">
    <property type="component" value="Unassembled WGS sequence"/>
</dbReference>